<keyword evidence="2 5" id="KW-0238">DNA-binding</keyword>
<dbReference type="InterPro" id="IPR050204">
    <property type="entry name" value="AraC_XylS_family_regulators"/>
</dbReference>
<accession>A0A2T5H5M1</accession>
<dbReference type="OrthoDB" id="9793400at2"/>
<dbReference type="GO" id="GO:0003700">
    <property type="term" value="F:DNA-binding transcription factor activity"/>
    <property type="evidence" value="ECO:0007669"/>
    <property type="project" value="InterPro"/>
</dbReference>
<proteinExistence type="predicted"/>
<sequence>MARRREVSPALDRLAQAVTMEGNPSAGRHITMFIEPTQLWPRDTGTLANIAMTNGRDAQRVNILRISHGITAAHSLFPPERDHIADIRRPEDQIIFVINLSGSMTLAPQNKVATHTIKRGQIWAYRPGVRPLHRVVSQETGCTNIVFTLCPENLPRQMSLCLEESFSQSGRFYRLHLSTPAQYALGSLFDTGGSSRSMIRKEGQCHALIGHVLEEIDAKRFTSYSSDRSTLVSQARAYMAEHLSERLSLSQISYELNVSHVTLTKAFREETGMTVFDCLRQMRFEQAVCLITHTDRSLAEISYDCGYSSPAHLSTRFREHFGMAARSWRQSRT</sequence>
<organism evidence="5 6">
    <name type="scientific">Celeribacter persicus</name>
    <dbReference type="NCBI Taxonomy" id="1651082"/>
    <lineage>
        <taxon>Bacteria</taxon>
        <taxon>Pseudomonadati</taxon>
        <taxon>Pseudomonadota</taxon>
        <taxon>Alphaproteobacteria</taxon>
        <taxon>Rhodobacterales</taxon>
        <taxon>Roseobacteraceae</taxon>
        <taxon>Celeribacter</taxon>
    </lineage>
</organism>
<evidence type="ECO:0000313" key="5">
    <source>
        <dbReference type="EMBL" id="PTQ66839.1"/>
    </source>
</evidence>
<dbReference type="InterPro" id="IPR018060">
    <property type="entry name" value="HTH_AraC"/>
</dbReference>
<dbReference type="EMBL" id="QAOH01000022">
    <property type="protein sequence ID" value="PTQ66839.1"/>
    <property type="molecule type" value="Genomic_DNA"/>
</dbReference>
<evidence type="ECO:0000313" key="6">
    <source>
        <dbReference type="Proteomes" id="UP000244077"/>
    </source>
</evidence>
<dbReference type="PROSITE" id="PS01124">
    <property type="entry name" value="HTH_ARAC_FAMILY_2"/>
    <property type="match status" value="1"/>
</dbReference>
<keyword evidence="1" id="KW-0805">Transcription regulation</keyword>
<dbReference type="Proteomes" id="UP000244077">
    <property type="component" value="Unassembled WGS sequence"/>
</dbReference>
<dbReference type="GO" id="GO:0043565">
    <property type="term" value="F:sequence-specific DNA binding"/>
    <property type="evidence" value="ECO:0007669"/>
    <property type="project" value="InterPro"/>
</dbReference>
<keyword evidence="6" id="KW-1185">Reference proteome</keyword>
<dbReference type="SMART" id="SM00342">
    <property type="entry name" value="HTH_ARAC"/>
    <property type="match status" value="1"/>
</dbReference>
<evidence type="ECO:0000256" key="1">
    <source>
        <dbReference type="ARBA" id="ARBA00023015"/>
    </source>
</evidence>
<evidence type="ECO:0000259" key="4">
    <source>
        <dbReference type="PROSITE" id="PS01124"/>
    </source>
</evidence>
<dbReference type="SUPFAM" id="SSF46689">
    <property type="entry name" value="Homeodomain-like"/>
    <property type="match status" value="2"/>
</dbReference>
<evidence type="ECO:0000256" key="2">
    <source>
        <dbReference type="ARBA" id="ARBA00023125"/>
    </source>
</evidence>
<gene>
    <name evidence="5" type="ORF">C8N42_12227</name>
</gene>
<feature type="domain" description="HTH araC/xylS-type" evidence="4">
    <location>
        <begin position="233"/>
        <end position="331"/>
    </location>
</feature>
<protein>
    <submittedName>
        <fullName evidence="5">AraC-like DNA-binding protein</fullName>
    </submittedName>
</protein>
<dbReference type="Pfam" id="PF12833">
    <property type="entry name" value="HTH_18"/>
    <property type="match status" value="1"/>
</dbReference>
<dbReference type="InterPro" id="IPR009057">
    <property type="entry name" value="Homeodomain-like_sf"/>
</dbReference>
<name>A0A2T5H5M1_9RHOB</name>
<evidence type="ECO:0000256" key="3">
    <source>
        <dbReference type="ARBA" id="ARBA00023163"/>
    </source>
</evidence>
<dbReference type="PANTHER" id="PTHR46796">
    <property type="entry name" value="HTH-TYPE TRANSCRIPTIONAL ACTIVATOR RHAS-RELATED"/>
    <property type="match status" value="1"/>
</dbReference>
<keyword evidence="3" id="KW-0804">Transcription</keyword>
<comment type="caution">
    <text evidence="5">The sequence shown here is derived from an EMBL/GenBank/DDBJ whole genome shotgun (WGS) entry which is preliminary data.</text>
</comment>
<dbReference type="Gene3D" id="1.10.10.60">
    <property type="entry name" value="Homeodomain-like"/>
    <property type="match status" value="1"/>
</dbReference>
<reference evidence="5 6" key="1">
    <citation type="submission" date="2018-04" db="EMBL/GenBank/DDBJ databases">
        <title>Genomic Encyclopedia of Archaeal and Bacterial Type Strains, Phase II (KMG-II): from individual species to whole genera.</title>
        <authorList>
            <person name="Goeker M."/>
        </authorList>
    </citation>
    <scope>NUCLEOTIDE SEQUENCE [LARGE SCALE GENOMIC DNA]</scope>
    <source>
        <strain evidence="5 6">DSM 100434</strain>
    </source>
</reference>
<dbReference type="AlphaFoldDB" id="A0A2T5H5M1"/>